<gene>
    <name evidence="1" type="ORF">ACJRO7_029852</name>
</gene>
<name>A0ABD3JCL6_EUCGL</name>
<dbReference type="EMBL" id="JBJKBG010000008">
    <property type="protein sequence ID" value="KAL3724754.1"/>
    <property type="molecule type" value="Genomic_DNA"/>
</dbReference>
<evidence type="ECO:0000313" key="1">
    <source>
        <dbReference type="EMBL" id="KAL3724754.1"/>
    </source>
</evidence>
<organism evidence="1 2">
    <name type="scientific">Eucalyptus globulus</name>
    <name type="common">Tasmanian blue gum</name>
    <dbReference type="NCBI Taxonomy" id="34317"/>
    <lineage>
        <taxon>Eukaryota</taxon>
        <taxon>Viridiplantae</taxon>
        <taxon>Streptophyta</taxon>
        <taxon>Embryophyta</taxon>
        <taxon>Tracheophyta</taxon>
        <taxon>Spermatophyta</taxon>
        <taxon>Magnoliopsida</taxon>
        <taxon>eudicotyledons</taxon>
        <taxon>Gunneridae</taxon>
        <taxon>Pentapetalae</taxon>
        <taxon>rosids</taxon>
        <taxon>malvids</taxon>
        <taxon>Myrtales</taxon>
        <taxon>Myrtaceae</taxon>
        <taxon>Myrtoideae</taxon>
        <taxon>Eucalypteae</taxon>
        <taxon>Eucalyptus</taxon>
    </lineage>
</organism>
<proteinExistence type="predicted"/>
<accession>A0ABD3JCL6</accession>
<evidence type="ECO:0000313" key="2">
    <source>
        <dbReference type="Proteomes" id="UP001634007"/>
    </source>
</evidence>
<comment type="caution">
    <text evidence="1">The sequence shown here is derived from an EMBL/GenBank/DDBJ whole genome shotgun (WGS) entry which is preliminary data.</text>
</comment>
<dbReference type="AlphaFoldDB" id="A0ABD3JCL6"/>
<dbReference type="Proteomes" id="UP001634007">
    <property type="component" value="Unassembled WGS sequence"/>
</dbReference>
<sequence length="183" mass="20995">MVVVLDSLGWMENTDAMPFAPGIRGTYAFPYTGNESTRLRRGRRNWVQLLLSEPVKDEYILFWGGLPAVEVAVDARDGVRILREVLTEDKKHFRILSRSCLITRLQALQIRKEEGNPLRDHMVYEMSEVYQACRRGGVAILTERHDLQLQLVGLSSDLKLVRDQTKDGRTDLAKGFEKKYEDA</sequence>
<protein>
    <submittedName>
        <fullName evidence="1">Uncharacterized protein</fullName>
    </submittedName>
</protein>
<keyword evidence="2" id="KW-1185">Reference proteome</keyword>
<reference evidence="1 2" key="1">
    <citation type="submission" date="2024-11" db="EMBL/GenBank/DDBJ databases">
        <title>Chromosome-level genome assembly of Eucalyptus globulus Labill. provides insights into its genome evolution.</title>
        <authorList>
            <person name="Li X."/>
        </authorList>
    </citation>
    <scope>NUCLEOTIDE SEQUENCE [LARGE SCALE GENOMIC DNA]</scope>
    <source>
        <strain evidence="1">CL2024</strain>
        <tissue evidence="1">Fresh tender leaves</tissue>
    </source>
</reference>